<comment type="similarity">
    <text evidence="1 2">Belongs to the MecA family.</text>
</comment>
<dbReference type="HAMAP" id="MF_01124">
    <property type="entry name" value="MecA"/>
    <property type="match status" value="1"/>
</dbReference>
<organism evidence="3 4">
    <name type="scientific">Loigolactobacillus backii</name>
    <dbReference type="NCBI Taxonomy" id="375175"/>
    <lineage>
        <taxon>Bacteria</taxon>
        <taxon>Bacillati</taxon>
        <taxon>Bacillota</taxon>
        <taxon>Bacilli</taxon>
        <taxon>Lactobacillales</taxon>
        <taxon>Lactobacillaceae</taxon>
        <taxon>Loigolactobacillus</taxon>
    </lineage>
</organism>
<dbReference type="GO" id="GO:0030674">
    <property type="term" value="F:protein-macromolecule adaptor activity"/>
    <property type="evidence" value="ECO:0007669"/>
    <property type="project" value="UniProtKB-UniRule"/>
</dbReference>
<dbReference type="KEGG" id="lbt:AYR52_07220"/>
<comment type="domain">
    <text evidence="2">The N-terminal domain probably binds unfolded/aggregated proteins; the C-terminal domain interacts with ClpC.</text>
</comment>
<dbReference type="EMBL" id="CP014873">
    <property type="protein sequence ID" value="ANK63423.1"/>
    <property type="molecule type" value="Genomic_DNA"/>
</dbReference>
<dbReference type="PANTHER" id="PTHR39161">
    <property type="entry name" value="ADAPTER PROTEIN MECA"/>
    <property type="match status" value="1"/>
</dbReference>
<protein>
    <recommendedName>
        <fullName evidence="2">Adapter protein MecA</fullName>
    </recommendedName>
</protein>
<dbReference type="Pfam" id="PF05389">
    <property type="entry name" value="MecA"/>
    <property type="match status" value="1"/>
</dbReference>
<accession>A0A192H5A5</accession>
<evidence type="ECO:0000256" key="2">
    <source>
        <dbReference type="HAMAP-Rule" id="MF_01124"/>
    </source>
</evidence>
<comment type="function">
    <text evidence="2">Enables the recognition and targeting of unfolded and aggregated proteins to the ClpC protease or to other proteins involved in proteolysis.</text>
</comment>
<dbReference type="InterPro" id="IPR038471">
    <property type="entry name" value="MecA_C_sf"/>
</dbReference>
<dbReference type="Proteomes" id="UP000078582">
    <property type="component" value="Chromosome"/>
</dbReference>
<dbReference type="STRING" id="375175.AYR53_11945"/>
<sequence>MEMERINENTIRVLLKNEDLTERGITVLDLLGNHKQIENFFYSILEEVDTDHQFQSNDAVTFQVLPNKNGLELFISKNAPASGTPINDLSDTDHEAVSDILKKQLLARDDNAQQESTAADSDDEYGTYLNDPDTPTKEIVLKLHDFEDMVQLAKILHLDGAVSNLYRYKDSFYLHLIFFVDETSESSVKDEIAIAMEYADRTTVTPDVLSEYGKRIMEKSALELTRYYFK</sequence>
<dbReference type="OrthoDB" id="2360201at2"/>
<keyword evidence="4" id="KW-1185">Reference proteome</keyword>
<gene>
    <name evidence="2" type="primary">mecA</name>
    <name evidence="3" type="ORF">AYR53_11945</name>
</gene>
<dbReference type="GeneID" id="42982973"/>
<comment type="subunit">
    <text evidence="2">Homodimer.</text>
</comment>
<dbReference type="Gene3D" id="3.30.70.1950">
    <property type="match status" value="1"/>
</dbReference>
<name>A0A192H5A5_9LACO</name>
<dbReference type="PANTHER" id="PTHR39161:SF1">
    <property type="entry name" value="ADAPTER PROTEIN MECA 1"/>
    <property type="match status" value="1"/>
</dbReference>
<evidence type="ECO:0000313" key="3">
    <source>
        <dbReference type="EMBL" id="ANK63423.1"/>
    </source>
</evidence>
<dbReference type="PIRSF" id="PIRSF029008">
    <property type="entry name" value="MecA"/>
    <property type="match status" value="1"/>
</dbReference>
<proteinExistence type="inferred from homology"/>
<reference evidence="3 4" key="1">
    <citation type="submission" date="2016-03" db="EMBL/GenBank/DDBJ databases">
        <title>Pediococcus and Lactobacillus from brewery environment - whole genome sequencing and assembly.</title>
        <authorList>
            <person name="Behr J."/>
            <person name="Geissler A.J."/>
            <person name="Vogel R.F."/>
        </authorList>
    </citation>
    <scope>NUCLEOTIDE SEQUENCE [LARGE SCALE GENOMIC DNA]</scope>
    <source>
        <strain evidence="3 4">TMW 1.1989</strain>
    </source>
</reference>
<evidence type="ECO:0000313" key="4">
    <source>
        <dbReference type="Proteomes" id="UP000078582"/>
    </source>
</evidence>
<dbReference type="InterPro" id="IPR008681">
    <property type="entry name" value="Neg-reg_MecA"/>
</dbReference>
<dbReference type="AlphaFoldDB" id="A0A192H5A5"/>
<dbReference type="RefSeq" id="WP_068225402.1">
    <property type="nucleotide sequence ID" value="NZ_CP014623.1"/>
</dbReference>
<evidence type="ECO:0000256" key="1">
    <source>
        <dbReference type="ARBA" id="ARBA00005397"/>
    </source>
</evidence>